<dbReference type="AlphaFoldDB" id="A0A6G1KZK7"/>
<accession>A0A6G1KZK7</accession>
<protein>
    <submittedName>
        <fullName evidence="2">Uncharacterized protein</fullName>
    </submittedName>
</protein>
<proteinExistence type="predicted"/>
<dbReference type="EMBL" id="ML995884">
    <property type="protein sequence ID" value="KAF2765762.1"/>
    <property type="molecule type" value="Genomic_DNA"/>
</dbReference>
<feature type="chain" id="PRO_5026062949" evidence="1">
    <location>
        <begin position="19"/>
        <end position="78"/>
    </location>
</feature>
<feature type="signal peptide" evidence="1">
    <location>
        <begin position="1"/>
        <end position="18"/>
    </location>
</feature>
<keyword evidence="3" id="KW-1185">Reference proteome</keyword>
<sequence length="78" mass="8227">MPPSNLLLSLLLTQLTLASSSTYQPLGTQSCRASDLGSEVNYNVHIGAYFHSGGKEACHAAVEALTAAFYGKPPTTKE</sequence>
<dbReference type="Proteomes" id="UP000799436">
    <property type="component" value="Unassembled WGS sequence"/>
</dbReference>
<organism evidence="2 3">
    <name type="scientific">Teratosphaeria nubilosa</name>
    <dbReference type="NCBI Taxonomy" id="161662"/>
    <lineage>
        <taxon>Eukaryota</taxon>
        <taxon>Fungi</taxon>
        <taxon>Dikarya</taxon>
        <taxon>Ascomycota</taxon>
        <taxon>Pezizomycotina</taxon>
        <taxon>Dothideomycetes</taxon>
        <taxon>Dothideomycetidae</taxon>
        <taxon>Mycosphaerellales</taxon>
        <taxon>Teratosphaeriaceae</taxon>
        <taxon>Teratosphaeria</taxon>
    </lineage>
</organism>
<evidence type="ECO:0000256" key="1">
    <source>
        <dbReference type="SAM" id="SignalP"/>
    </source>
</evidence>
<gene>
    <name evidence="2" type="ORF">EJ03DRAFT_197709</name>
</gene>
<reference evidence="2" key="1">
    <citation type="journal article" date="2020" name="Stud. Mycol.">
        <title>101 Dothideomycetes genomes: a test case for predicting lifestyles and emergence of pathogens.</title>
        <authorList>
            <person name="Haridas S."/>
            <person name="Albert R."/>
            <person name="Binder M."/>
            <person name="Bloem J."/>
            <person name="Labutti K."/>
            <person name="Salamov A."/>
            <person name="Andreopoulos B."/>
            <person name="Baker S."/>
            <person name="Barry K."/>
            <person name="Bills G."/>
            <person name="Bluhm B."/>
            <person name="Cannon C."/>
            <person name="Castanera R."/>
            <person name="Culley D."/>
            <person name="Daum C."/>
            <person name="Ezra D."/>
            <person name="Gonzalez J."/>
            <person name="Henrissat B."/>
            <person name="Kuo A."/>
            <person name="Liang C."/>
            <person name="Lipzen A."/>
            <person name="Lutzoni F."/>
            <person name="Magnuson J."/>
            <person name="Mondo S."/>
            <person name="Nolan M."/>
            <person name="Ohm R."/>
            <person name="Pangilinan J."/>
            <person name="Park H.-J."/>
            <person name="Ramirez L."/>
            <person name="Alfaro M."/>
            <person name="Sun H."/>
            <person name="Tritt A."/>
            <person name="Yoshinaga Y."/>
            <person name="Zwiers L.-H."/>
            <person name="Turgeon B."/>
            <person name="Goodwin S."/>
            <person name="Spatafora J."/>
            <person name="Crous P."/>
            <person name="Grigoriev I."/>
        </authorList>
    </citation>
    <scope>NUCLEOTIDE SEQUENCE</scope>
    <source>
        <strain evidence="2">CBS 116005</strain>
    </source>
</reference>
<keyword evidence="1" id="KW-0732">Signal</keyword>
<evidence type="ECO:0000313" key="2">
    <source>
        <dbReference type="EMBL" id="KAF2765762.1"/>
    </source>
</evidence>
<evidence type="ECO:0000313" key="3">
    <source>
        <dbReference type="Proteomes" id="UP000799436"/>
    </source>
</evidence>
<name>A0A6G1KZK7_9PEZI</name>
<dbReference type="OrthoDB" id="3636867at2759"/>